<evidence type="ECO:0000256" key="1">
    <source>
        <dbReference type="ARBA" id="ARBA00000085"/>
    </source>
</evidence>
<dbReference type="InterPro" id="IPR036890">
    <property type="entry name" value="HATPase_C_sf"/>
</dbReference>
<keyword evidence="3" id="KW-0175">Coiled coil</keyword>
<comment type="catalytic activity">
    <reaction evidence="1">
        <text>ATP + protein L-histidine = ADP + protein N-phospho-L-histidine.</text>
        <dbReference type="EC" id="2.7.13.3"/>
    </reaction>
</comment>
<dbReference type="InterPro" id="IPR003594">
    <property type="entry name" value="HATPase_dom"/>
</dbReference>
<sequence>MTENDQNQACLPLQDFDREFNLGELMSGINAEKLLSTLVRMLGEPIWISACNGNCVIGAAQNMESVRLPIRVQMDLVGHLHVSPRAGAQGQAAVAWLEMLLHSSVRYLMASSLHLQAVNEDYEQLKQQHAALLASERRYKELSEGLEQRVAEQVRTIEATQRQLYQTEKLASVGQLAAGVAHEINNPIGFVKSNLATAQTYLQAMAGLVELTTAGAAPDKIQSYLEDEDVDFVMTDFQVLLQESIAGAERIAVIVQELKGFSAIDKNAEEACDINDIIRNTCNIVLPELTGPAQLRLDLADLPAVICNPGHLGQAFMNLLQNAIKAIDKNGRILVETRLERDRVLVKFADTGVGINHEIMDKIFDPFFTTKEVGQGTGLGLAVVRDIVKCHGGEIRVASRQGKGSIFTLSLPLPRGH</sequence>
<dbReference type="InterPro" id="IPR004358">
    <property type="entry name" value="Sig_transdc_His_kin-like_C"/>
</dbReference>
<evidence type="ECO:0000256" key="2">
    <source>
        <dbReference type="ARBA" id="ARBA00012438"/>
    </source>
</evidence>
<dbReference type="Gene3D" id="3.30.565.10">
    <property type="entry name" value="Histidine kinase-like ATPase, C-terminal domain"/>
    <property type="match status" value="1"/>
</dbReference>
<feature type="domain" description="Histidine kinase" evidence="4">
    <location>
        <begin position="179"/>
        <end position="415"/>
    </location>
</feature>
<dbReference type="KEGG" id="tee:Tel_07140"/>
<dbReference type="PRINTS" id="PR00344">
    <property type="entry name" value="BCTRLSENSOR"/>
</dbReference>
<dbReference type="AlphaFoldDB" id="A0A0S2TCR2"/>
<proteinExistence type="predicted"/>
<gene>
    <name evidence="5" type="ORF">Tel_07140</name>
</gene>
<dbReference type="Proteomes" id="UP000055136">
    <property type="component" value="Chromosome"/>
</dbReference>
<evidence type="ECO:0000259" key="4">
    <source>
        <dbReference type="PROSITE" id="PS50109"/>
    </source>
</evidence>
<dbReference type="InterPro" id="IPR005467">
    <property type="entry name" value="His_kinase_dom"/>
</dbReference>
<dbReference type="EMBL" id="CP013099">
    <property type="protein sequence ID" value="ALP52945.1"/>
    <property type="molecule type" value="Genomic_DNA"/>
</dbReference>
<dbReference type="EC" id="2.7.13.3" evidence="2"/>
<dbReference type="SUPFAM" id="SSF55874">
    <property type="entry name" value="ATPase domain of HSP90 chaperone/DNA topoisomerase II/histidine kinase"/>
    <property type="match status" value="1"/>
</dbReference>
<dbReference type="PROSITE" id="PS50109">
    <property type="entry name" value="HIS_KIN"/>
    <property type="match status" value="1"/>
</dbReference>
<evidence type="ECO:0000256" key="3">
    <source>
        <dbReference type="SAM" id="Coils"/>
    </source>
</evidence>
<dbReference type="Gene3D" id="1.10.287.130">
    <property type="match status" value="1"/>
</dbReference>
<dbReference type="Pfam" id="PF02518">
    <property type="entry name" value="HATPase_c"/>
    <property type="match status" value="1"/>
</dbReference>
<name>A0A0S2TCR2_9GAMM</name>
<dbReference type="STRING" id="1748243.Tel_07140"/>
<evidence type="ECO:0000313" key="6">
    <source>
        <dbReference type="Proteomes" id="UP000055136"/>
    </source>
</evidence>
<accession>A0A0S2TCR2</accession>
<dbReference type="PANTHER" id="PTHR43065:SF50">
    <property type="entry name" value="HISTIDINE KINASE"/>
    <property type="match status" value="1"/>
</dbReference>
<reference evidence="5" key="1">
    <citation type="submission" date="2015-10" db="EMBL/GenBank/DDBJ databases">
        <title>Description of Candidatus Tenderia electrophaga gen. nov, sp. nov., an Uncultivated Electroautotroph from a Biocathode Enrichment.</title>
        <authorList>
            <person name="Eddie B.J."/>
            <person name="Malanoski A.P."/>
            <person name="Wang Z."/>
            <person name="Hall R.J."/>
            <person name="Oh S.D."/>
            <person name="Heiner C."/>
            <person name="Lin B."/>
            <person name="Strycharz-Glaven S.M."/>
        </authorList>
    </citation>
    <scope>NUCLEOTIDE SEQUENCE [LARGE SCALE GENOMIC DNA]</scope>
    <source>
        <strain evidence="5">NRL1</strain>
    </source>
</reference>
<dbReference type="PANTHER" id="PTHR43065">
    <property type="entry name" value="SENSOR HISTIDINE KINASE"/>
    <property type="match status" value="1"/>
</dbReference>
<protein>
    <recommendedName>
        <fullName evidence="2">histidine kinase</fullName>
        <ecNumber evidence="2">2.7.13.3</ecNumber>
    </recommendedName>
</protein>
<keyword evidence="6" id="KW-1185">Reference proteome</keyword>
<feature type="coiled-coil region" evidence="3">
    <location>
        <begin position="115"/>
        <end position="163"/>
    </location>
</feature>
<evidence type="ECO:0000313" key="5">
    <source>
        <dbReference type="EMBL" id="ALP52945.1"/>
    </source>
</evidence>
<dbReference type="GO" id="GO:0004673">
    <property type="term" value="F:protein histidine kinase activity"/>
    <property type="evidence" value="ECO:0007669"/>
    <property type="project" value="UniProtKB-EC"/>
</dbReference>
<organism evidence="5 6">
    <name type="scientific">Candidatus Tenderia electrophaga</name>
    <dbReference type="NCBI Taxonomy" id="1748243"/>
    <lineage>
        <taxon>Bacteria</taxon>
        <taxon>Pseudomonadati</taxon>
        <taxon>Pseudomonadota</taxon>
        <taxon>Gammaproteobacteria</taxon>
        <taxon>Candidatus Tenderiales</taxon>
        <taxon>Candidatus Tenderiaceae</taxon>
        <taxon>Candidatus Tenderia</taxon>
    </lineage>
</organism>
<dbReference type="SMART" id="SM00387">
    <property type="entry name" value="HATPase_c"/>
    <property type="match status" value="1"/>
</dbReference>